<dbReference type="PANTHER" id="PTHR46268">
    <property type="entry name" value="STRESS RESPONSE PROTEIN NHAX"/>
    <property type="match status" value="1"/>
</dbReference>
<sequence length="281" mass="31876">MNKLFNNILVPVEFSKQSSQVISQAVMIANHFRCDLHLVYVEHNSMADAEKHLVQALTEGELADYEVEMMELKAAFQPQLEDGLQLITAMRRGSREQHVTSYALQHAIDLIIVEKPRSILPMRFSRSFNINRISKKTGCPVLTVKGTARLEAIKNIVLPVDAHLPLRKVMFASYLARHFNARIHLIALSEPGEEDNVENKVYLYKTYQLLRENTNLTVECHTVHGGNIADTTLEYARQINADLIVVNPGKEMLLSGFVNRLFARLLFNESRIPVMTVAPAR</sequence>
<dbReference type="InterPro" id="IPR014729">
    <property type="entry name" value="Rossmann-like_a/b/a_fold"/>
</dbReference>
<accession>A0A4Q7MU12</accession>
<dbReference type="Pfam" id="PF00582">
    <property type="entry name" value="Usp"/>
    <property type="match status" value="2"/>
</dbReference>
<evidence type="ECO:0000313" key="3">
    <source>
        <dbReference type="EMBL" id="RZS71429.1"/>
    </source>
</evidence>
<dbReference type="OrthoDB" id="644097at2"/>
<dbReference type="CDD" id="cd00293">
    <property type="entry name" value="USP-like"/>
    <property type="match status" value="2"/>
</dbReference>
<feature type="domain" description="UspA" evidence="2">
    <location>
        <begin position="153"/>
        <end position="277"/>
    </location>
</feature>
<dbReference type="Gene3D" id="3.40.50.620">
    <property type="entry name" value="HUPs"/>
    <property type="match status" value="2"/>
</dbReference>
<keyword evidence="4" id="KW-1185">Reference proteome</keyword>
<comment type="similarity">
    <text evidence="1">Belongs to the universal stress protein A family.</text>
</comment>
<dbReference type="RefSeq" id="WP_130541935.1">
    <property type="nucleotide sequence ID" value="NZ_CP042431.1"/>
</dbReference>
<gene>
    <name evidence="3" type="ORF">EV199_3332</name>
</gene>
<dbReference type="PANTHER" id="PTHR46268:SF6">
    <property type="entry name" value="UNIVERSAL STRESS PROTEIN UP12"/>
    <property type="match status" value="1"/>
</dbReference>
<dbReference type="InterPro" id="IPR006016">
    <property type="entry name" value="UspA"/>
</dbReference>
<evidence type="ECO:0000259" key="2">
    <source>
        <dbReference type="Pfam" id="PF00582"/>
    </source>
</evidence>
<dbReference type="SUPFAM" id="SSF52402">
    <property type="entry name" value="Adenine nucleotide alpha hydrolases-like"/>
    <property type="match status" value="2"/>
</dbReference>
<protein>
    <submittedName>
        <fullName evidence="3">Nucleotide-binding universal stress UspA family protein</fullName>
    </submittedName>
</protein>
<dbReference type="Proteomes" id="UP000293874">
    <property type="component" value="Unassembled WGS sequence"/>
</dbReference>
<name>A0A4Q7MU12_9BACT</name>
<dbReference type="EMBL" id="SGXA01000002">
    <property type="protein sequence ID" value="RZS71429.1"/>
    <property type="molecule type" value="Genomic_DNA"/>
</dbReference>
<reference evidence="3 4" key="1">
    <citation type="submission" date="2019-02" db="EMBL/GenBank/DDBJ databases">
        <title>Genomic Encyclopedia of Type Strains, Phase IV (KMG-IV): sequencing the most valuable type-strain genomes for metagenomic binning, comparative biology and taxonomic classification.</title>
        <authorList>
            <person name="Goeker M."/>
        </authorList>
    </citation>
    <scope>NUCLEOTIDE SEQUENCE [LARGE SCALE GENOMIC DNA]</scope>
    <source>
        <strain evidence="3 4">DSM 18116</strain>
    </source>
</reference>
<evidence type="ECO:0000256" key="1">
    <source>
        <dbReference type="ARBA" id="ARBA00008791"/>
    </source>
</evidence>
<proteinExistence type="inferred from homology"/>
<dbReference type="AlphaFoldDB" id="A0A4Q7MU12"/>
<comment type="caution">
    <text evidence="3">The sequence shown here is derived from an EMBL/GenBank/DDBJ whole genome shotgun (WGS) entry which is preliminary data.</text>
</comment>
<evidence type="ECO:0000313" key="4">
    <source>
        <dbReference type="Proteomes" id="UP000293874"/>
    </source>
</evidence>
<feature type="domain" description="UspA" evidence="2">
    <location>
        <begin position="5"/>
        <end position="145"/>
    </location>
</feature>
<organism evidence="3 4">
    <name type="scientific">Pseudobacter ginsenosidimutans</name>
    <dbReference type="NCBI Taxonomy" id="661488"/>
    <lineage>
        <taxon>Bacteria</taxon>
        <taxon>Pseudomonadati</taxon>
        <taxon>Bacteroidota</taxon>
        <taxon>Chitinophagia</taxon>
        <taxon>Chitinophagales</taxon>
        <taxon>Chitinophagaceae</taxon>
        <taxon>Pseudobacter</taxon>
    </lineage>
</organism>